<evidence type="ECO:0000313" key="1">
    <source>
        <dbReference type="EMBL" id="GAA0633470.1"/>
    </source>
</evidence>
<organism evidence="1 2">
    <name type="scientific">Sporichthya brevicatena</name>
    <dbReference type="NCBI Taxonomy" id="171442"/>
    <lineage>
        <taxon>Bacteria</taxon>
        <taxon>Bacillati</taxon>
        <taxon>Actinomycetota</taxon>
        <taxon>Actinomycetes</taxon>
        <taxon>Sporichthyales</taxon>
        <taxon>Sporichthyaceae</taxon>
        <taxon>Sporichthya</taxon>
    </lineage>
</organism>
<evidence type="ECO:0008006" key="3">
    <source>
        <dbReference type="Google" id="ProtNLM"/>
    </source>
</evidence>
<sequence>MLGDRRLVVVERIDDVLHTLATRGMHPGESVTVGRAAELPIGHTHDARISRLALTVTCTEDGWAFESTNRNGVLIHPWGQPPRYAQREETTAAPRVALRIVGSIVREHWVLLEDDTRLASARPGRANSPGGLPGDPTHAELEALRLLFPDLLEWPPLLTEWPPGIEQVARELRVTTETLMRHLDEVRNRAVALGLPPEVTIADPEYVHLLVQAGWLRPELFPESGAPSPGH</sequence>
<evidence type="ECO:0000313" key="2">
    <source>
        <dbReference type="Proteomes" id="UP001500957"/>
    </source>
</evidence>
<dbReference type="Proteomes" id="UP001500957">
    <property type="component" value="Unassembled WGS sequence"/>
</dbReference>
<gene>
    <name evidence="1" type="ORF">GCM10009547_41780</name>
</gene>
<name>A0ABP3SCU5_9ACTN</name>
<accession>A0ABP3SCU5</accession>
<proteinExistence type="predicted"/>
<protein>
    <recommendedName>
        <fullName evidence="3">FHA domain-containing protein</fullName>
    </recommendedName>
</protein>
<keyword evidence="2" id="KW-1185">Reference proteome</keyword>
<reference evidence="2" key="1">
    <citation type="journal article" date="2019" name="Int. J. Syst. Evol. Microbiol.">
        <title>The Global Catalogue of Microorganisms (GCM) 10K type strain sequencing project: providing services to taxonomists for standard genome sequencing and annotation.</title>
        <authorList>
            <consortium name="The Broad Institute Genomics Platform"/>
            <consortium name="The Broad Institute Genome Sequencing Center for Infectious Disease"/>
            <person name="Wu L."/>
            <person name="Ma J."/>
        </authorList>
    </citation>
    <scope>NUCLEOTIDE SEQUENCE [LARGE SCALE GENOMIC DNA]</scope>
    <source>
        <strain evidence="2">JCM 10671</strain>
    </source>
</reference>
<comment type="caution">
    <text evidence="1">The sequence shown here is derived from an EMBL/GenBank/DDBJ whole genome shotgun (WGS) entry which is preliminary data.</text>
</comment>
<dbReference type="EMBL" id="BAAAHE010000044">
    <property type="protein sequence ID" value="GAA0633470.1"/>
    <property type="molecule type" value="Genomic_DNA"/>
</dbReference>